<dbReference type="GO" id="GO:0003700">
    <property type="term" value="F:DNA-binding transcription factor activity"/>
    <property type="evidence" value="ECO:0007669"/>
    <property type="project" value="InterPro"/>
</dbReference>
<dbReference type="InterPro" id="IPR028082">
    <property type="entry name" value="Peripla_BP_I"/>
</dbReference>
<dbReference type="STRING" id="117157.SAMN04489717_3743"/>
<keyword evidence="3 7" id="KW-0238">DNA-binding</keyword>
<dbReference type="InterPro" id="IPR046335">
    <property type="entry name" value="LacI/GalR-like_sensor"/>
</dbReference>
<dbReference type="SUPFAM" id="SSF53822">
    <property type="entry name" value="Periplasmic binding protein-like I"/>
    <property type="match status" value="1"/>
</dbReference>
<dbReference type="PANTHER" id="PTHR30146">
    <property type="entry name" value="LACI-RELATED TRANSCRIPTIONAL REPRESSOR"/>
    <property type="match status" value="1"/>
</dbReference>
<dbReference type="SUPFAM" id="SSF46785">
    <property type="entry name" value="Winged helix' DNA-binding domain"/>
    <property type="match status" value="1"/>
</dbReference>
<keyword evidence="8" id="KW-1185">Reference proteome</keyword>
<sequence length="390" mass="42120">MTAHDNTGRVLLYEAVKASLRAAIAKGEYVPGALFVTERKVCEEYGVSKTTAVRALNDLVAEGVLVRRQGSGTYVAEPQTSSPPTPRASRGSGNRHPTIACVLQGHGGGHVNQLLGGVEATCSALGFRVLLAYSENDSELEARALYRALDDDVDGIVLYPAEGHAHADLFAEIRHRNVPLVMVDRYRPDVPTDAVTADNLAVGYQVTQELLALGHRRILTLWNEVDCTSVRDRLTGHLQALRHNDVPIRPDLTVLRRYSGRPGSGATGTLEALLSHPEPPTVLLCGNGYTLAQAVEDVVALGMEIPGELDLAGMDDSGPFDILPLTAVAATLPSRQLGAEAMRLLHSRIGSPEPYRDVRHVVLPIAVRTRESAPGHLRVHQRTTRVPPEE</sequence>
<dbReference type="Gene3D" id="3.40.50.2300">
    <property type="match status" value="2"/>
</dbReference>
<evidence type="ECO:0000256" key="3">
    <source>
        <dbReference type="ARBA" id="ARBA00023125"/>
    </source>
</evidence>
<dbReference type="Pfam" id="PF13377">
    <property type="entry name" value="Peripla_BP_3"/>
    <property type="match status" value="1"/>
</dbReference>
<dbReference type="CDD" id="cd07377">
    <property type="entry name" value="WHTH_GntR"/>
    <property type="match status" value="1"/>
</dbReference>
<feature type="region of interest" description="Disordered" evidence="5">
    <location>
        <begin position="72"/>
        <end position="96"/>
    </location>
</feature>
<dbReference type="Pfam" id="PF00392">
    <property type="entry name" value="GntR"/>
    <property type="match status" value="1"/>
</dbReference>
<name>A0A1H1UR90_9ACTN</name>
<keyword evidence="2" id="KW-0805">Transcription regulation</keyword>
<reference evidence="7 8" key="1">
    <citation type="submission" date="2016-10" db="EMBL/GenBank/DDBJ databases">
        <authorList>
            <person name="de Groot N.N."/>
        </authorList>
    </citation>
    <scope>NUCLEOTIDE SEQUENCE [LARGE SCALE GENOMIC DNA]</scope>
    <source>
        <strain evidence="7 8">DSM 22024</strain>
    </source>
</reference>
<dbReference type="InterPro" id="IPR036388">
    <property type="entry name" value="WH-like_DNA-bd_sf"/>
</dbReference>
<dbReference type="InterPro" id="IPR000524">
    <property type="entry name" value="Tscrpt_reg_HTH_GntR"/>
</dbReference>
<dbReference type="SMART" id="SM00345">
    <property type="entry name" value="HTH_GNTR"/>
    <property type="match status" value="1"/>
</dbReference>
<keyword evidence="4" id="KW-0804">Transcription</keyword>
<protein>
    <submittedName>
        <fullName evidence="7">DNA-binding transcriptional regulator, LacI/PurR family</fullName>
    </submittedName>
</protein>
<evidence type="ECO:0000256" key="1">
    <source>
        <dbReference type="ARBA" id="ARBA00022491"/>
    </source>
</evidence>
<dbReference type="GO" id="GO:0000976">
    <property type="term" value="F:transcription cis-regulatory region binding"/>
    <property type="evidence" value="ECO:0007669"/>
    <property type="project" value="TreeGrafter"/>
</dbReference>
<dbReference type="AlphaFoldDB" id="A0A1H1UR90"/>
<dbReference type="InterPro" id="IPR036390">
    <property type="entry name" value="WH_DNA-bd_sf"/>
</dbReference>
<organism evidence="7 8">
    <name type="scientific">Actinopolymorpha singaporensis</name>
    <dbReference type="NCBI Taxonomy" id="117157"/>
    <lineage>
        <taxon>Bacteria</taxon>
        <taxon>Bacillati</taxon>
        <taxon>Actinomycetota</taxon>
        <taxon>Actinomycetes</taxon>
        <taxon>Propionibacteriales</taxon>
        <taxon>Actinopolymorphaceae</taxon>
        <taxon>Actinopolymorpha</taxon>
    </lineage>
</organism>
<evidence type="ECO:0000313" key="7">
    <source>
        <dbReference type="EMBL" id="SDS75094.1"/>
    </source>
</evidence>
<feature type="domain" description="HTH gntR-type" evidence="6">
    <location>
        <begin position="10"/>
        <end position="78"/>
    </location>
</feature>
<keyword evidence="1" id="KW-0678">Repressor</keyword>
<evidence type="ECO:0000256" key="4">
    <source>
        <dbReference type="ARBA" id="ARBA00023163"/>
    </source>
</evidence>
<accession>A0A1H1UR90</accession>
<dbReference type="OrthoDB" id="7363114at2"/>
<dbReference type="EMBL" id="LT629732">
    <property type="protein sequence ID" value="SDS75094.1"/>
    <property type="molecule type" value="Genomic_DNA"/>
</dbReference>
<dbReference type="PANTHER" id="PTHR30146:SF148">
    <property type="entry name" value="HTH-TYPE TRANSCRIPTIONAL REPRESSOR PURR-RELATED"/>
    <property type="match status" value="1"/>
</dbReference>
<evidence type="ECO:0000313" key="8">
    <source>
        <dbReference type="Proteomes" id="UP000198983"/>
    </source>
</evidence>
<evidence type="ECO:0000259" key="6">
    <source>
        <dbReference type="PROSITE" id="PS50949"/>
    </source>
</evidence>
<dbReference type="RefSeq" id="WP_092654903.1">
    <property type="nucleotide sequence ID" value="NZ_LT629732.1"/>
</dbReference>
<evidence type="ECO:0000256" key="2">
    <source>
        <dbReference type="ARBA" id="ARBA00023015"/>
    </source>
</evidence>
<dbReference type="Gene3D" id="1.10.10.10">
    <property type="entry name" value="Winged helix-like DNA-binding domain superfamily/Winged helix DNA-binding domain"/>
    <property type="match status" value="1"/>
</dbReference>
<dbReference type="Proteomes" id="UP000198983">
    <property type="component" value="Chromosome I"/>
</dbReference>
<evidence type="ECO:0000256" key="5">
    <source>
        <dbReference type="SAM" id="MobiDB-lite"/>
    </source>
</evidence>
<dbReference type="CDD" id="cd06267">
    <property type="entry name" value="PBP1_LacI_sugar_binding-like"/>
    <property type="match status" value="1"/>
</dbReference>
<proteinExistence type="predicted"/>
<gene>
    <name evidence="7" type="ORF">SAMN04489717_3743</name>
</gene>
<dbReference type="PROSITE" id="PS50949">
    <property type="entry name" value="HTH_GNTR"/>
    <property type="match status" value="1"/>
</dbReference>